<dbReference type="RefSeq" id="WP_069153321.1">
    <property type="nucleotide sequence ID" value="NZ_DAWDRA010000584.1"/>
</dbReference>
<dbReference type="EMBL" id="MCGH01000002">
    <property type="protein sequence ID" value="ODM05105.1"/>
    <property type="molecule type" value="Genomic_DNA"/>
</dbReference>
<sequence length="194" mass="22173">MPCPEKFRESLIKFDVDASIIDQINTGFGQVVSSTPKKIKASYFKRAIDIMDEKVDAGKKRDILDWNACCKSGAREKASKAFARENKELPWKERLAKIREEDYMGTPILNEDGTITVHAVYYRDGDKYACSCPNFNKLKRDYPVSKTYCFCCGGHFRFHYEIMLGLKLRVKEVVSSPLDSEGEKPCVFIMEIIG</sequence>
<name>A0A1E3A8K4_9FIRM</name>
<gene>
    <name evidence="1" type="ORF">BEI61_00988</name>
</gene>
<organism evidence="1 2">
    <name type="scientific">Eisenbergiella tayi</name>
    <dbReference type="NCBI Taxonomy" id="1432052"/>
    <lineage>
        <taxon>Bacteria</taxon>
        <taxon>Bacillati</taxon>
        <taxon>Bacillota</taxon>
        <taxon>Clostridia</taxon>
        <taxon>Lachnospirales</taxon>
        <taxon>Lachnospiraceae</taxon>
        <taxon>Eisenbergiella</taxon>
    </lineage>
</organism>
<dbReference type="AlphaFoldDB" id="A0A1E3A8K4"/>
<dbReference type="PATRIC" id="fig|1432052.4.peg.1114"/>
<comment type="caution">
    <text evidence="1">The sequence shown here is derived from an EMBL/GenBank/DDBJ whole genome shotgun (WGS) entry which is preliminary data.</text>
</comment>
<evidence type="ECO:0000313" key="2">
    <source>
        <dbReference type="Proteomes" id="UP000094067"/>
    </source>
</evidence>
<dbReference type="Proteomes" id="UP000094067">
    <property type="component" value="Unassembled WGS sequence"/>
</dbReference>
<evidence type="ECO:0000313" key="1">
    <source>
        <dbReference type="EMBL" id="ODM05105.1"/>
    </source>
</evidence>
<protein>
    <submittedName>
        <fullName evidence="1">Uncharacterized protein</fullName>
    </submittedName>
</protein>
<reference evidence="1 2" key="1">
    <citation type="submission" date="2016-07" db="EMBL/GenBank/DDBJ databases">
        <title>Characterization of isolates of Eisenbergiella tayi derived from blood cultures, using whole genome sequencing.</title>
        <authorList>
            <person name="Burdz T."/>
            <person name="Wiebe D."/>
            <person name="Huynh C."/>
            <person name="Bernard K."/>
        </authorList>
    </citation>
    <scope>NUCLEOTIDE SEQUENCE [LARGE SCALE GENOMIC DNA]</scope>
    <source>
        <strain evidence="1 2">NML 110608</strain>
    </source>
</reference>
<accession>A0A1E3A8K4</accession>
<proteinExistence type="predicted"/>